<dbReference type="AlphaFoldDB" id="A0AB39YXP2"/>
<evidence type="ECO:0000256" key="1">
    <source>
        <dbReference type="SAM" id="SignalP"/>
    </source>
</evidence>
<keyword evidence="1" id="KW-0732">Signal</keyword>
<feature type="chain" id="PRO_5045665968" evidence="1">
    <location>
        <begin position="26"/>
        <end position="107"/>
    </location>
</feature>
<sequence>MITMNSVVLLCLILTTTLLLGQGQGNPVEVEVPGPDANELDTDFGEEDATDKPLGIVSIKVRHLQEDPALCEQRSRYHPHHPQCHSYCKRQGHWIGQCKKDTCHCFS</sequence>
<gene>
    <name evidence="3" type="primary">LOC108005235</name>
</gene>
<reference evidence="3" key="1">
    <citation type="submission" date="2025-08" db="UniProtKB">
        <authorList>
            <consortium name="RefSeq"/>
        </authorList>
    </citation>
    <scope>IDENTIFICATION</scope>
</reference>
<feature type="signal peptide" evidence="1">
    <location>
        <begin position="1"/>
        <end position="25"/>
    </location>
</feature>
<accession>A0AB39YXP2</accession>
<dbReference type="GeneID" id="108005235"/>
<evidence type="ECO:0000313" key="2">
    <source>
        <dbReference type="Proteomes" id="UP001652628"/>
    </source>
</evidence>
<organism evidence="2 3">
    <name type="scientific">Drosophila suzukii</name>
    <name type="common">Spotted-wing drosophila fruit fly</name>
    <dbReference type="NCBI Taxonomy" id="28584"/>
    <lineage>
        <taxon>Eukaryota</taxon>
        <taxon>Metazoa</taxon>
        <taxon>Ecdysozoa</taxon>
        <taxon>Arthropoda</taxon>
        <taxon>Hexapoda</taxon>
        <taxon>Insecta</taxon>
        <taxon>Pterygota</taxon>
        <taxon>Neoptera</taxon>
        <taxon>Endopterygota</taxon>
        <taxon>Diptera</taxon>
        <taxon>Brachycera</taxon>
        <taxon>Muscomorpha</taxon>
        <taxon>Ephydroidea</taxon>
        <taxon>Drosophilidae</taxon>
        <taxon>Drosophila</taxon>
        <taxon>Sophophora</taxon>
    </lineage>
</organism>
<evidence type="ECO:0000313" key="3">
    <source>
        <dbReference type="RefSeq" id="XP_016923916.2"/>
    </source>
</evidence>
<keyword evidence="2" id="KW-1185">Reference proteome</keyword>
<proteinExistence type="predicted"/>
<protein>
    <submittedName>
        <fullName evidence="3">Uncharacterized protein</fullName>
    </submittedName>
</protein>
<dbReference type="Proteomes" id="UP001652628">
    <property type="component" value="Chromosome X"/>
</dbReference>
<name>A0AB39YXP2_DROSZ</name>
<dbReference type="RefSeq" id="XP_016923916.2">
    <property type="nucleotide sequence ID" value="XM_017068427.4"/>
</dbReference>